<protein>
    <recommendedName>
        <fullName evidence="5">Alpha-(1,6)-fucosyltransferase</fullName>
        <ecNumber evidence="4">2.4.1.68</ecNumber>
    </recommendedName>
    <alternativeName>
        <fullName evidence="16">GDP-L-Fuc:N-acetyl-beta-D-glucosaminide alpha1,6-fucosyltransferase</fullName>
    </alternativeName>
    <alternativeName>
        <fullName evidence="18">GDP-fucose--glycoprotein fucosyltransferase</fullName>
    </alternativeName>
    <alternativeName>
        <fullName evidence="17">Glycoprotein 6-alpha-L-fucosyltransferase</fullName>
    </alternativeName>
</protein>
<dbReference type="EC" id="2.4.1.68" evidence="4"/>
<evidence type="ECO:0000256" key="18">
    <source>
        <dbReference type="ARBA" id="ARBA00032208"/>
    </source>
</evidence>
<evidence type="ECO:0000256" key="2">
    <source>
        <dbReference type="ARBA" id="ARBA00004447"/>
    </source>
</evidence>
<dbReference type="GO" id="GO:0017124">
    <property type="term" value="F:SH3 domain binding"/>
    <property type="evidence" value="ECO:0007669"/>
    <property type="project" value="UniProtKB-KW"/>
</dbReference>
<keyword evidence="7 21" id="KW-0328">Glycosyltransferase</keyword>
<sequence>MRTWTGSWRWIMLVLLAWGTLLFYIGGHLVHDREQPEHPSWELLSDSQADADTEATANLRILEVQLLKAKEKINSYHSLPANGFYPDHVNVYWTVNEEKRTIDVSTDEAATQDGKFYNISSRLNINYKDEWTKGKTFSCTVQFYNGTVYSNHSHFIVGPTMNATVSLATCCFLAKVYCMLFLSVFYCGNARLSDSQADADTEATANLRILEVQLLKAKEKINSYHSLPANGTRRKHEELRRMIENGVRELWYFVRSEVKKLGHIKTEELQKQMNMLLQDLGHRQRSIMADLYHLSQADGAGDWREKEARDLSNLNPPDCGKARKLVCNINKGCGFGCQLHHVVYCFMIAYGTQRTLILESQNWRYATGGWETVFKPVSDTCTDRSGASTGHWSGENHDQTVQVIDLPIVDSLHPRPPYLPLAIPEDLADNLQRLHGDPSVWWVSQFVKYLIRPQAWLENEMHDVATKMGFKNPIIGIHVRRTDKVGTEAAFHTIEEYMLHVEDQFQSLAHRMHIDKKRVYLATDDPSLLQEAKSKYPDYEFISDNSISWSAGLHNRYTENSLRGVILDIHFLSQTNFLVCTFSSQVCRVAYEMMQTLHPDASAYFYSLDDIYYFGGQNAHNQVAIYAHEPHRQGEIVLEPGDVIGVAGNHWDGYSKGINRKSGQTGLYPSYKVQEKIETVKYPNYQEADKLLKKQ</sequence>
<feature type="region of interest" description="Important for donor substrate binding" evidence="21">
    <location>
        <begin position="480"/>
        <end position="481"/>
    </location>
</feature>
<evidence type="ECO:0000256" key="6">
    <source>
        <dbReference type="ARBA" id="ARBA00022443"/>
    </source>
</evidence>
<dbReference type="InterPro" id="IPR003597">
    <property type="entry name" value="Ig_C1-set"/>
</dbReference>
<comment type="pathway">
    <text evidence="3">Protein modification; protein glycosylation.</text>
</comment>
<keyword evidence="9 22" id="KW-0812">Transmembrane</keyword>
<comment type="caution">
    <text evidence="25">The sequence shown here is derived from an EMBL/GenBank/DDBJ whole genome shotgun (WGS) entry which is preliminary data.</text>
</comment>
<dbReference type="InterPro" id="IPR036179">
    <property type="entry name" value="Ig-like_dom_sf"/>
</dbReference>
<evidence type="ECO:0000256" key="11">
    <source>
        <dbReference type="ARBA" id="ARBA00022989"/>
    </source>
</evidence>
<dbReference type="Gene3D" id="2.30.30.40">
    <property type="entry name" value="SH3 Domains"/>
    <property type="match status" value="1"/>
</dbReference>
<evidence type="ECO:0000256" key="10">
    <source>
        <dbReference type="ARBA" id="ARBA00022968"/>
    </source>
</evidence>
<dbReference type="PROSITE" id="PS51659">
    <property type="entry name" value="GT23"/>
    <property type="match status" value="1"/>
</dbReference>
<keyword evidence="8 21" id="KW-0808">Transferase</keyword>
<evidence type="ECO:0000256" key="3">
    <source>
        <dbReference type="ARBA" id="ARBA00004922"/>
    </source>
</evidence>
<name>A0A556V5Y6_BAGYA</name>
<dbReference type="EMBL" id="VCAZ01000130">
    <property type="protein sequence ID" value="TSW08321.1"/>
    <property type="molecule type" value="Genomic_DNA"/>
</dbReference>
<dbReference type="CDD" id="cd11792">
    <property type="entry name" value="SH3_Fut8"/>
    <property type="match status" value="1"/>
</dbReference>
<keyword evidence="15" id="KW-1015">Disulfide bond</keyword>
<dbReference type="Proteomes" id="UP000319801">
    <property type="component" value="Unassembled WGS sequence"/>
</dbReference>
<dbReference type="Gene3D" id="2.60.40.10">
    <property type="entry name" value="Immunoglobulins"/>
    <property type="match status" value="1"/>
</dbReference>
<evidence type="ECO:0000256" key="13">
    <source>
        <dbReference type="ARBA" id="ARBA00023036"/>
    </source>
</evidence>
<evidence type="ECO:0000259" key="23">
    <source>
        <dbReference type="PROSITE" id="PS50002"/>
    </source>
</evidence>
<evidence type="ECO:0000256" key="9">
    <source>
        <dbReference type="ARBA" id="ARBA00022692"/>
    </source>
</evidence>
<comment type="function">
    <text evidence="1">Catalyzes the addition of fucose in alpha 1-6 linkage to the first GlcNAc residue, next to the peptide chains in N-glycans.</text>
</comment>
<dbReference type="GO" id="GO:0006487">
    <property type="term" value="P:protein N-linked glycosylation"/>
    <property type="evidence" value="ECO:0007669"/>
    <property type="project" value="TreeGrafter"/>
</dbReference>
<dbReference type="Pfam" id="PF14604">
    <property type="entry name" value="SH3_9"/>
    <property type="match status" value="1"/>
</dbReference>
<reference evidence="25 26" key="1">
    <citation type="journal article" date="2019" name="Genome Biol. Evol.">
        <title>Whole-Genome Sequencing of the Giant Devil Catfish, Bagarius yarrelli.</title>
        <authorList>
            <person name="Jiang W."/>
            <person name="Lv Y."/>
            <person name="Cheng L."/>
            <person name="Yang K."/>
            <person name="Chao B."/>
            <person name="Wang X."/>
            <person name="Li Y."/>
            <person name="Pan X."/>
            <person name="You X."/>
            <person name="Zhang Y."/>
            <person name="Yang J."/>
            <person name="Li J."/>
            <person name="Zhang X."/>
            <person name="Liu S."/>
            <person name="Sun C."/>
            <person name="Yang J."/>
            <person name="Shi Q."/>
        </authorList>
    </citation>
    <scope>NUCLEOTIDE SEQUENCE [LARGE SCALE GENOMIC DNA]</scope>
    <source>
        <strain evidence="25">JWS20170419001</strain>
        <tissue evidence="25">Muscle</tissue>
    </source>
</reference>
<dbReference type="PROSITE" id="PS50002">
    <property type="entry name" value="SH3"/>
    <property type="match status" value="1"/>
</dbReference>
<dbReference type="FunFam" id="3.40.50.11350:FF:000001">
    <property type="entry name" value="Alpha-(1,6)-fucosyltransferase"/>
    <property type="match status" value="1"/>
</dbReference>
<dbReference type="SMART" id="SM00407">
    <property type="entry name" value="IGc1"/>
    <property type="match status" value="1"/>
</dbReference>
<dbReference type="Gene3D" id="3.40.50.11350">
    <property type="match status" value="1"/>
</dbReference>
<evidence type="ECO:0000256" key="1">
    <source>
        <dbReference type="ARBA" id="ARBA00002882"/>
    </source>
</evidence>
<dbReference type="GO" id="GO:0032580">
    <property type="term" value="C:Golgi cisterna membrane"/>
    <property type="evidence" value="ECO:0007669"/>
    <property type="project" value="UniProtKB-SubCell"/>
</dbReference>
<keyword evidence="11 22" id="KW-1133">Transmembrane helix</keyword>
<evidence type="ECO:0000256" key="7">
    <source>
        <dbReference type="ARBA" id="ARBA00022676"/>
    </source>
</evidence>
<dbReference type="GO" id="GO:0008424">
    <property type="term" value="F:glycoprotein 6-alpha-L-fucosyltransferase activity"/>
    <property type="evidence" value="ECO:0007669"/>
    <property type="project" value="UniProtKB-EC"/>
</dbReference>
<feature type="domain" description="GT23" evidence="24">
    <location>
        <begin position="321"/>
        <end position="608"/>
    </location>
</feature>
<evidence type="ECO:0000256" key="16">
    <source>
        <dbReference type="ARBA" id="ARBA00030434"/>
    </source>
</evidence>
<dbReference type="Pfam" id="PF19745">
    <property type="entry name" value="FUT8_N_cat"/>
    <property type="match status" value="1"/>
</dbReference>
<dbReference type="InterPro" id="IPR027350">
    <property type="entry name" value="GT23_dom"/>
</dbReference>
<dbReference type="FunFam" id="1.10.287.1060:FF:000003">
    <property type="entry name" value="Alpha-(1,6)-fucosyltransferase"/>
    <property type="match status" value="1"/>
</dbReference>
<dbReference type="Gene3D" id="1.10.287.1060">
    <property type="entry name" value="ESAT-6-like"/>
    <property type="match status" value="1"/>
</dbReference>
<keyword evidence="14 22" id="KW-0472">Membrane</keyword>
<dbReference type="InterPro" id="IPR001452">
    <property type="entry name" value="SH3_domain"/>
</dbReference>
<dbReference type="PANTHER" id="PTHR13132">
    <property type="entry name" value="ALPHA- 1,6 -FUCOSYLTRANSFERASE"/>
    <property type="match status" value="1"/>
</dbReference>
<evidence type="ECO:0000259" key="24">
    <source>
        <dbReference type="PROSITE" id="PS51659"/>
    </source>
</evidence>
<evidence type="ECO:0000256" key="20">
    <source>
        <dbReference type="PROSITE-ProRule" id="PRU00192"/>
    </source>
</evidence>
<keyword evidence="10" id="KW-0735">Signal-anchor</keyword>
<dbReference type="FunFam" id="2.30.30.40:FF:000070">
    <property type="entry name" value="Alpha-(1,6)-fucosyltransferase"/>
    <property type="match status" value="1"/>
</dbReference>
<dbReference type="OrthoDB" id="2014825at2759"/>
<dbReference type="InterPro" id="IPR045573">
    <property type="entry name" value="Fut8_N_cat"/>
</dbReference>
<evidence type="ECO:0000256" key="12">
    <source>
        <dbReference type="ARBA" id="ARBA00023034"/>
    </source>
</evidence>
<evidence type="ECO:0000313" key="25">
    <source>
        <dbReference type="EMBL" id="TSW08321.1"/>
    </source>
</evidence>
<organism evidence="25 26">
    <name type="scientific">Bagarius yarrelli</name>
    <name type="common">Goonch</name>
    <name type="synonym">Bagrus yarrelli</name>
    <dbReference type="NCBI Taxonomy" id="175774"/>
    <lineage>
        <taxon>Eukaryota</taxon>
        <taxon>Metazoa</taxon>
        <taxon>Chordata</taxon>
        <taxon>Craniata</taxon>
        <taxon>Vertebrata</taxon>
        <taxon>Euteleostomi</taxon>
        <taxon>Actinopterygii</taxon>
        <taxon>Neopterygii</taxon>
        <taxon>Teleostei</taxon>
        <taxon>Ostariophysi</taxon>
        <taxon>Siluriformes</taxon>
        <taxon>Sisoridae</taxon>
        <taxon>Sisorinae</taxon>
        <taxon>Bagarius</taxon>
    </lineage>
</organism>
<comment type="catalytic activity">
    <reaction evidence="19">
        <text>N(4)-{beta-D-GlcNAc-(1-&gt;2)-alpha-D-Man-(1-&gt;3)-[beta-D-GlcNAc-(1-&gt;2)-alpha-D-Man-(1-&gt;6)]-beta-D-Man-(1-&gt;4)-beta-D-GlcNAc-(1-&gt;4)-beta-D-GlcNAc}-L-asparaginyl-[protein] + GDP-beta-L-fucose = an N(4)-{beta-D-GlcNAc-(1-&gt;2)-alpha-D-Man-(1-&gt;3)-[beta-D-GlcNAc-(1-&gt;2)-alpha-D-Man-(1-&gt;6)]-beta-D-Man-(1-&gt;4)-beta-D-GlcNAc-(1-&gt;4)-[alpha-L-Fuc-(1-&gt;6)]-beta-D-GlcNAc}-L-asparaginyl-[protein] + GDP + H(+)</text>
        <dbReference type="Rhea" id="RHEA:12985"/>
        <dbReference type="Rhea" id="RHEA-COMP:13526"/>
        <dbReference type="Rhea" id="RHEA-COMP:13532"/>
        <dbReference type="ChEBI" id="CHEBI:15378"/>
        <dbReference type="ChEBI" id="CHEBI:57273"/>
        <dbReference type="ChEBI" id="CHEBI:58189"/>
        <dbReference type="ChEBI" id="CHEBI:60651"/>
        <dbReference type="ChEBI" id="CHEBI:137207"/>
        <dbReference type="EC" id="2.4.1.68"/>
    </reaction>
</comment>
<feature type="domain" description="SH3" evidence="23">
    <location>
        <begin position="617"/>
        <end position="678"/>
    </location>
</feature>
<evidence type="ECO:0000313" key="26">
    <source>
        <dbReference type="Proteomes" id="UP000319801"/>
    </source>
</evidence>
<comment type="subcellular location">
    <subcellularLocation>
        <location evidence="2">Golgi apparatus</location>
        <location evidence="2">Golgi stack membrane</location>
        <topology evidence="2">Single-pass type II membrane protein</topology>
    </subcellularLocation>
</comment>
<gene>
    <name evidence="25" type="ORF">Baya_13517</name>
</gene>
<evidence type="ECO:0000256" key="14">
    <source>
        <dbReference type="ARBA" id="ARBA00023136"/>
    </source>
</evidence>
<evidence type="ECO:0000256" key="5">
    <source>
        <dbReference type="ARBA" id="ARBA00018201"/>
    </source>
</evidence>
<dbReference type="InterPro" id="IPR013783">
    <property type="entry name" value="Ig-like_fold"/>
</dbReference>
<dbReference type="InterPro" id="IPR035653">
    <property type="entry name" value="Fut8_SH3"/>
</dbReference>
<evidence type="ECO:0000256" key="19">
    <source>
        <dbReference type="ARBA" id="ARBA00093238"/>
    </source>
</evidence>
<keyword evidence="6 20" id="KW-0728">SH3 domain</keyword>
<proteinExistence type="inferred from homology"/>
<evidence type="ECO:0000256" key="4">
    <source>
        <dbReference type="ARBA" id="ARBA00012660"/>
    </source>
</evidence>
<keyword evidence="13" id="KW-0729">SH3-binding</keyword>
<dbReference type="PANTHER" id="PTHR13132:SF29">
    <property type="entry name" value="ALPHA-(1,6)-FUCOSYLTRANSFERASE"/>
    <property type="match status" value="1"/>
</dbReference>
<evidence type="ECO:0000256" key="21">
    <source>
        <dbReference type="PROSITE-ProRule" id="PRU00992"/>
    </source>
</evidence>
<comment type="similarity">
    <text evidence="21">Belongs to the glycosyltransferase 23 family.</text>
</comment>
<dbReference type="InterPro" id="IPR036028">
    <property type="entry name" value="SH3-like_dom_sf"/>
</dbReference>
<evidence type="ECO:0000256" key="8">
    <source>
        <dbReference type="ARBA" id="ARBA00022679"/>
    </source>
</evidence>
<keyword evidence="26" id="KW-1185">Reference proteome</keyword>
<evidence type="ECO:0000256" key="22">
    <source>
        <dbReference type="SAM" id="Phobius"/>
    </source>
</evidence>
<evidence type="ECO:0000256" key="17">
    <source>
        <dbReference type="ARBA" id="ARBA00030648"/>
    </source>
</evidence>
<accession>A0A556V5Y6</accession>
<dbReference type="SUPFAM" id="SSF50044">
    <property type="entry name" value="SH3-domain"/>
    <property type="match status" value="1"/>
</dbReference>
<feature type="transmembrane region" description="Helical" evidence="22">
    <location>
        <begin position="6"/>
        <end position="25"/>
    </location>
</feature>
<dbReference type="CDD" id="cd11300">
    <property type="entry name" value="Fut8_like"/>
    <property type="match status" value="1"/>
</dbReference>
<dbReference type="SMART" id="SM00326">
    <property type="entry name" value="SH3"/>
    <property type="match status" value="1"/>
</dbReference>
<dbReference type="AlphaFoldDB" id="A0A556V5Y6"/>
<dbReference type="Pfam" id="PF07654">
    <property type="entry name" value="C1-set"/>
    <property type="match status" value="1"/>
</dbReference>
<dbReference type="SUPFAM" id="SSF48726">
    <property type="entry name" value="Immunoglobulin"/>
    <property type="match status" value="1"/>
</dbReference>
<evidence type="ECO:0000256" key="15">
    <source>
        <dbReference type="ARBA" id="ARBA00023157"/>
    </source>
</evidence>
<keyword evidence="12" id="KW-0333">Golgi apparatus</keyword>